<evidence type="ECO:0000256" key="6">
    <source>
        <dbReference type="SAM" id="MobiDB-lite"/>
    </source>
</evidence>
<evidence type="ECO:0000256" key="1">
    <source>
        <dbReference type="ARBA" id="ARBA00006271"/>
    </source>
</evidence>
<dbReference type="InterPro" id="IPR007696">
    <property type="entry name" value="DNA_mismatch_repair_MutS_core"/>
</dbReference>
<evidence type="ECO:0000259" key="7">
    <source>
        <dbReference type="SMART" id="SM00533"/>
    </source>
</evidence>
<dbReference type="Gene3D" id="1.10.1420.10">
    <property type="match status" value="1"/>
</dbReference>
<dbReference type="InterPro" id="IPR036187">
    <property type="entry name" value="DNA_mismatch_repair_MutS_sf"/>
</dbReference>
<dbReference type="PANTHER" id="PTHR11361:SF21">
    <property type="entry name" value="MUTS PROTEIN HOMOLOG 4"/>
    <property type="match status" value="1"/>
</dbReference>
<dbReference type="RefSeq" id="XP_024081179.1">
    <property type="nucleotide sequence ID" value="XM_024225411.1"/>
</dbReference>
<protein>
    <recommendedName>
        <fullName evidence="11">DNA mismatch repair proteins mutS family domain-containing protein</fullName>
    </recommendedName>
</protein>
<feature type="region of interest" description="Disordered" evidence="6">
    <location>
        <begin position="21"/>
        <end position="67"/>
    </location>
</feature>
<dbReference type="Gene3D" id="3.40.50.300">
    <property type="entry name" value="P-loop containing nucleotide triphosphate hydrolases"/>
    <property type="match status" value="1"/>
</dbReference>
<dbReference type="GeneID" id="106669348"/>
<feature type="region of interest" description="Disordered" evidence="6">
    <location>
        <begin position="383"/>
        <end position="413"/>
    </location>
</feature>
<dbReference type="Gene3D" id="3.30.420.110">
    <property type="entry name" value="MutS, connector domain"/>
    <property type="match status" value="1"/>
</dbReference>
<dbReference type="InterPro" id="IPR027417">
    <property type="entry name" value="P-loop_NTPase"/>
</dbReference>
<sequence length="1224" mass="138182">MNLNNICAVSNIGEAVNQMRDSKQYHSHQSYQPQTSSPELTLDNSSSNNVRKMSGSRLSQDLSDNDNCKEYMTPVKKIKSTTTSESLSQIDSTSITNDSDELNGVNNFDFFNLGQLNENSINSRPSLVQTSERTLTSVHERKHFSNLPTVQLSPLLFNAQHDMEKIAEKYPSRASNFSNDGFVSNINSKPDSKGTGISTSNVQQNRFYGYKEPFSTLEVPNQLSQDFLPDIMSKLPISDYRPCSEQPNFEFFQDFIHKPSFDSKNFKISDTMTSRNFSQVLNERNSSSTIDSDRETPSNVTSHSNPSFMKEFCSLKNQVSSSSKNTSGNNFFLTESYSGNKRNNENTSFFKTPTVSSNKTTSYDELFNNAVITRQLPRLETPLYQMRSESATPRSKTSSVKSKSNTKTSKVGSSSEGSFVVVAVTEGRGCAMGEIGIASIDLKNPVLTLCQLSDCQTYSKTLTKLHIYNPAELVIPDTFDGANNASDLFKRLSTYFSTTRLVKVKRQYFSGDLGIETLRSLCLAEYSSVELITIRKFYALAALSALIKYVEYEHNLFFSNNSIKIVYECASGTVSIDLETAKRLELVITQTETVYPEKYSLLGTLNNTVTLGGKRRLRSEILQPFSSLEIIEGRLNVVCYLVNDRPFLSSLQAVLEKFSNVERLLWLCNKQPNFKQEEKTSEILTGYILNLKNTLENIPMLRDLLSDGQEKFFIKMRDMLCDKRLDKMKSLVQNTIHQDAKPAKGYQASEMNRCFSIKDNINGLLDVARSTYSKLINEVQAIIDELASKYHLPLKMCQTADFGFHAQLNIPKQDVVVNLDIPEIFTDVKRKGQTLHLSTDEIFSYNVRMRRVVQEIQIISNIVLNQLVEDLRPMVGCLYILCENIAELDVVCCLAKISSSNDYTRPIFGDVIDVKGGRHPILDFHQPNKPIPNDIFVSPNNNFNIITAPNMGGKTVYVLQVAMLQIIAQIGCFVPADSACFRLTNHIYVRKGGWDSIECRASTFTVEIKELAYVINTLSDSSLIVIDELCTGTNFEGGTAISWGICEELLKRPVFTFLTTHFHYLTNLERVFMNVTNKELCVHFPFYNIELYFLLSSYHLEAIDPGENSPLIFTFRLQKGVTNITNYGLKVMLTTSLPKTFKENALKTVENICRKRAMTLAVSKPISPDTLRTIVIIDKLEEFIQDLYALSKSDHFTLGNVEKLQLKVKEEIVQLSKDDPTKNE</sequence>
<dbReference type="AlphaFoldDB" id="A0A8I6SLI5"/>
<evidence type="ECO:0000256" key="2">
    <source>
        <dbReference type="ARBA" id="ARBA00022741"/>
    </source>
</evidence>
<keyword evidence="2" id="KW-0547">Nucleotide-binding</keyword>
<dbReference type="GO" id="GO:0030983">
    <property type="term" value="F:mismatched DNA binding"/>
    <property type="evidence" value="ECO:0007669"/>
    <property type="project" value="UniProtKB-UniRule"/>
</dbReference>
<dbReference type="GO" id="GO:0005634">
    <property type="term" value="C:nucleus"/>
    <property type="evidence" value="ECO:0007669"/>
    <property type="project" value="TreeGrafter"/>
</dbReference>
<evidence type="ECO:0000256" key="4">
    <source>
        <dbReference type="ARBA" id="ARBA00023125"/>
    </source>
</evidence>
<dbReference type="SUPFAM" id="SSF53150">
    <property type="entry name" value="DNA repair protein MutS, domain II"/>
    <property type="match status" value="1"/>
</dbReference>
<evidence type="ECO:0008006" key="11">
    <source>
        <dbReference type="Google" id="ProtNLM"/>
    </source>
</evidence>
<dbReference type="SMART" id="SM00534">
    <property type="entry name" value="MUTSac"/>
    <property type="match status" value="1"/>
</dbReference>
<accession>A0A8I6SLI5</accession>
<feature type="domain" description="DNA mismatch repair protein MutS core" evidence="7">
    <location>
        <begin position="596"/>
        <end position="925"/>
    </location>
</feature>
<evidence type="ECO:0000259" key="8">
    <source>
        <dbReference type="SMART" id="SM00534"/>
    </source>
</evidence>
<evidence type="ECO:0000313" key="9">
    <source>
        <dbReference type="EnsemblMetazoa" id="XP_024081179.1"/>
    </source>
</evidence>
<dbReference type="InterPro" id="IPR036678">
    <property type="entry name" value="MutS_con_dom_sf"/>
</dbReference>
<dbReference type="InterPro" id="IPR045076">
    <property type="entry name" value="MutS"/>
</dbReference>
<organism evidence="9 10">
    <name type="scientific">Cimex lectularius</name>
    <name type="common">Bed bug</name>
    <name type="synonym">Acanthia lectularia</name>
    <dbReference type="NCBI Taxonomy" id="79782"/>
    <lineage>
        <taxon>Eukaryota</taxon>
        <taxon>Metazoa</taxon>
        <taxon>Ecdysozoa</taxon>
        <taxon>Arthropoda</taxon>
        <taxon>Hexapoda</taxon>
        <taxon>Insecta</taxon>
        <taxon>Pterygota</taxon>
        <taxon>Neoptera</taxon>
        <taxon>Paraneoptera</taxon>
        <taxon>Hemiptera</taxon>
        <taxon>Heteroptera</taxon>
        <taxon>Panheteroptera</taxon>
        <taxon>Cimicomorpha</taxon>
        <taxon>Cimicidae</taxon>
        <taxon>Cimex</taxon>
    </lineage>
</organism>
<keyword evidence="4" id="KW-0238">DNA-binding</keyword>
<evidence type="ECO:0000313" key="10">
    <source>
        <dbReference type="Proteomes" id="UP000494040"/>
    </source>
</evidence>
<keyword evidence="3" id="KW-0067">ATP-binding</keyword>
<feature type="domain" description="DNA mismatch repair proteins mutS family" evidence="8">
    <location>
        <begin position="941"/>
        <end position="1150"/>
    </location>
</feature>
<evidence type="ECO:0000256" key="3">
    <source>
        <dbReference type="ARBA" id="ARBA00022840"/>
    </source>
</evidence>
<proteinExistence type="inferred from homology"/>
<dbReference type="SMART" id="SM00533">
    <property type="entry name" value="MUTSd"/>
    <property type="match status" value="1"/>
</dbReference>
<dbReference type="Pfam" id="PF00488">
    <property type="entry name" value="MutS_V"/>
    <property type="match status" value="1"/>
</dbReference>
<dbReference type="InterPro" id="IPR000432">
    <property type="entry name" value="DNA_mismatch_repair_MutS_C"/>
</dbReference>
<evidence type="ECO:0000256" key="5">
    <source>
        <dbReference type="ARBA" id="ARBA00023254"/>
    </source>
</evidence>
<dbReference type="GO" id="GO:0007131">
    <property type="term" value="P:reciprocal meiotic recombination"/>
    <property type="evidence" value="ECO:0007669"/>
    <property type="project" value="TreeGrafter"/>
</dbReference>
<dbReference type="GO" id="GO:0140664">
    <property type="term" value="F:ATP-dependent DNA damage sensor activity"/>
    <property type="evidence" value="ECO:0007669"/>
    <property type="project" value="InterPro"/>
</dbReference>
<reference evidence="9" key="1">
    <citation type="submission" date="2022-01" db="UniProtKB">
        <authorList>
            <consortium name="EnsemblMetazoa"/>
        </authorList>
    </citation>
    <scope>IDENTIFICATION</scope>
</reference>
<dbReference type="GO" id="GO:0006298">
    <property type="term" value="P:mismatch repair"/>
    <property type="evidence" value="ECO:0007669"/>
    <property type="project" value="InterPro"/>
</dbReference>
<name>A0A8I6SLI5_CIMLE</name>
<feature type="compositionally biased region" description="Polar residues" evidence="6">
    <location>
        <begin position="277"/>
        <end position="290"/>
    </location>
</feature>
<dbReference type="Proteomes" id="UP000494040">
    <property type="component" value="Unassembled WGS sequence"/>
</dbReference>
<comment type="similarity">
    <text evidence="1">Belongs to the DNA mismatch repair MutS family.</text>
</comment>
<feature type="region of interest" description="Disordered" evidence="6">
    <location>
        <begin position="277"/>
        <end position="305"/>
    </location>
</feature>
<dbReference type="SUPFAM" id="SSF48334">
    <property type="entry name" value="DNA repair protein MutS, domain III"/>
    <property type="match status" value="1"/>
</dbReference>
<dbReference type="KEGG" id="clec:106669348"/>
<dbReference type="FunFam" id="3.30.420.110:FF:000003">
    <property type="entry name" value="mutS protein homolog 4"/>
    <property type="match status" value="1"/>
</dbReference>
<dbReference type="Pfam" id="PF05192">
    <property type="entry name" value="MutS_III"/>
    <property type="match status" value="1"/>
</dbReference>
<feature type="compositionally biased region" description="Low complexity" evidence="6">
    <location>
        <begin position="395"/>
        <end position="413"/>
    </location>
</feature>
<keyword evidence="10" id="KW-1185">Reference proteome</keyword>
<dbReference type="Pfam" id="PF05188">
    <property type="entry name" value="MutS_II"/>
    <property type="match status" value="1"/>
</dbReference>
<dbReference type="PANTHER" id="PTHR11361">
    <property type="entry name" value="DNA MISMATCH REPAIR PROTEIN MUTS FAMILY MEMBER"/>
    <property type="match status" value="1"/>
</dbReference>
<keyword evidence="5" id="KW-0469">Meiosis</keyword>
<dbReference type="OrthoDB" id="10252754at2759"/>
<feature type="compositionally biased region" description="Polar residues" evidence="6">
    <location>
        <begin position="27"/>
        <end position="62"/>
    </location>
</feature>
<dbReference type="GO" id="GO:0005524">
    <property type="term" value="F:ATP binding"/>
    <property type="evidence" value="ECO:0007669"/>
    <property type="project" value="UniProtKB-UniRule"/>
</dbReference>
<dbReference type="EnsemblMetazoa" id="XM_024225411.1">
    <property type="protein sequence ID" value="XP_024081179.1"/>
    <property type="gene ID" value="LOC106669348"/>
</dbReference>
<dbReference type="InterPro" id="IPR007860">
    <property type="entry name" value="DNA_mmatch_repair_MutS_con_dom"/>
</dbReference>
<dbReference type="SUPFAM" id="SSF52540">
    <property type="entry name" value="P-loop containing nucleoside triphosphate hydrolases"/>
    <property type="match status" value="1"/>
</dbReference>